<dbReference type="RefSeq" id="WP_093605012.1">
    <property type="nucleotide sequence ID" value="NZ_FOYL01000015.1"/>
</dbReference>
<accession>A0A1I6FFP4</accession>
<organism evidence="4 5">
    <name type="scientific">Lentzea waywayandensis</name>
    <dbReference type="NCBI Taxonomy" id="84724"/>
    <lineage>
        <taxon>Bacteria</taxon>
        <taxon>Bacillati</taxon>
        <taxon>Actinomycetota</taxon>
        <taxon>Actinomycetes</taxon>
        <taxon>Pseudonocardiales</taxon>
        <taxon>Pseudonocardiaceae</taxon>
        <taxon>Lentzea</taxon>
    </lineage>
</organism>
<dbReference type="Proteomes" id="UP000198583">
    <property type="component" value="Unassembled WGS sequence"/>
</dbReference>
<evidence type="ECO:0000259" key="3">
    <source>
        <dbReference type="Pfam" id="PF22848"/>
    </source>
</evidence>
<dbReference type="PANTHER" id="PTHR43576">
    <property type="entry name" value="ALPHA-L-ARABINOFURANOSIDASE C-RELATED"/>
    <property type="match status" value="1"/>
</dbReference>
<dbReference type="GO" id="GO:0000272">
    <property type="term" value="P:polysaccharide catabolic process"/>
    <property type="evidence" value="ECO:0007669"/>
    <property type="project" value="TreeGrafter"/>
</dbReference>
<keyword evidence="5" id="KW-1185">Reference proteome</keyword>
<dbReference type="STRING" id="84724.SAMN04488564_11520"/>
<keyword evidence="2" id="KW-0732">Signal</keyword>
<dbReference type="Pfam" id="PF22848">
    <property type="entry name" value="ASD1_dom"/>
    <property type="match status" value="1"/>
</dbReference>
<dbReference type="InterPro" id="IPR055235">
    <property type="entry name" value="ASD1_cat"/>
</dbReference>
<name>A0A1I6FFP4_9PSEU</name>
<evidence type="ECO:0000256" key="2">
    <source>
        <dbReference type="SAM" id="SignalP"/>
    </source>
</evidence>
<gene>
    <name evidence="4" type="ORF">SAMN04488564_11520</name>
</gene>
<dbReference type="Gene3D" id="3.20.20.80">
    <property type="entry name" value="Glycosidases"/>
    <property type="match status" value="2"/>
</dbReference>
<dbReference type="InterPro" id="IPR013780">
    <property type="entry name" value="Glyco_hydro_b"/>
</dbReference>
<evidence type="ECO:0000256" key="1">
    <source>
        <dbReference type="SAM" id="MobiDB-lite"/>
    </source>
</evidence>
<proteinExistence type="predicted"/>
<feature type="chain" id="PRO_5011561672" evidence="2">
    <location>
        <begin position="23"/>
        <end position="662"/>
    </location>
</feature>
<dbReference type="SUPFAM" id="SSF51011">
    <property type="entry name" value="Glycosyl hydrolase domain"/>
    <property type="match status" value="1"/>
</dbReference>
<dbReference type="AlphaFoldDB" id="A0A1I6FFP4"/>
<dbReference type="OrthoDB" id="9758333at2"/>
<dbReference type="Gene3D" id="2.60.40.1180">
    <property type="entry name" value="Golgi alpha-mannosidase II"/>
    <property type="match status" value="1"/>
</dbReference>
<reference evidence="5" key="1">
    <citation type="submission" date="2016-10" db="EMBL/GenBank/DDBJ databases">
        <authorList>
            <person name="Varghese N."/>
            <person name="Submissions S."/>
        </authorList>
    </citation>
    <scope>NUCLEOTIDE SEQUENCE [LARGE SCALE GENOMIC DNA]</scope>
    <source>
        <strain evidence="5">DSM 44232</strain>
    </source>
</reference>
<dbReference type="InterPro" id="IPR017853">
    <property type="entry name" value="GH"/>
</dbReference>
<feature type="signal peptide" evidence="2">
    <location>
        <begin position="1"/>
        <end position="22"/>
    </location>
</feature>
<sequence length="662" mass="71017">MRLRNALAVALVATCISVPGSAAGTAELTVFTGESEGPVPGAFLGVNHRYPFDGYGTWDPANDRPVPDALEKARSTGVKVLRWPGGTVANTTQWKGTIGAGRRCQRDGRIELGDLGNPADDVLSARLPSYGLDEHMRFTAALGAQAQIMVPMAIGTAADAADLVEYLNTPAGDGVNPNGGVDWAELRPAGHRQPYGVTRWELGNENFHPGQRYWMSQNEDEALEQYIRGGARRIAGERLGRLSTPGGACGGSTADVPSDGTANQVFDLNYPTAEPGDFELRVGGEVWQRAETLGGPQARQYVLDEFRGSVTFGDGQRGMIPPRGQAVVASYTSVHKGYVQFREAMRAVDPDLEVCASWGKPAFVPKFEAMKGNGIPPGSGYDCLSTHPYTHFRGSNTADWDSKVEGHDWHVLGALNERQKFVALRDSVRRNASGNPYLTISEFGALWGPDGGGVYPEYTYSMTHALYMASQWADWLELGVPWIEGNDLSSDGMYTLLGRGRVYSAEAWAREAVRPMFDAAGVRVRQTLSGNPQRNPDDAEMCDGQGTPQDRCRDGYGKLAVTATRAPDGTVHVMVVNRSPVAGDAIDTRVVLRGFSGNGRASVRTVAPERFSSANTRENPNAVGMSESCRSVGSEAFGATVPAHSVTLFTLPPQGRPGCSGA</sequence>
<protein>
    <submittedName>
        <fullName evidence="4">Alpha-N-arabinofuranosidase</fullName>
    </submittedName>
</protein>
<feature type="domain" description="Alpha-L-arabinofuranosidase 1 catalytic" evidence="3">
    <location>
        <begin position="78"/>
        <end position="213"/>
    </location>
</feature>
<dbReference type="PANTHER" id="PTHR43576:SF3">
    <property type="entry name" value="ALPHA-L-ARABINOFURANOSIDASE C"/>
    <property type="match status" value="1"/>
</dbReference>
<feature type="region of interest" description="Disordered" evidence="1">
    <location>
        <begin position="528"/>
        <end position="549"/>
    </location>
</feature>
<evidence type="ECO:0000313" key="5">
    <source>
        <dbReference type="Proteomes" id="UP000198583"/>
    </source>
</evidence>
<dbReference type="EMBL" id="FOYL01000015">
    <property type="protein sequence ID" value="SFR28712.1"/>
    <property type="molecule type" value="Genomic_DNA"/>
</dbReference>
<evidence type="ECO:0000313" key="4">
    <source>
        <dbReference type="EMBL" id="SFR28712.1"/>
    </source>
</evidence>
<dbReference type="SUPFAM" id="SSF51445">
    <property type="entry name" value="(Trans)glycosidases"/>
    <property type="match status" value="2"/>
</dbReference>